<evidence type="ECO:0000256" key="4">
    <source>
        <dbReference type="ARBA" id="ARBA00022516"/>
    </source>
</evidence>
<comment type="pathway">
    <text evidence="2 14">Lipid metabolism; fatty acid biosynthesis.</text>
</comment>
<dbReference type="NCBIfam" id="NF004200">
    <property type="entry name" value="PRK05653.1-5"/>
    <property type="match status" value="1"/>
</dbReference>
<dbReference type="OrthoDB" id="9803333at2"/>
<dbReference type="NCBIfam" id="NF004199">
    <property type="entry name" value="PRK05653.1-4"/>
    <property type="match status" value="1"/>
</dbReference>
<dbReference type="Proteomes" id="UP000242497">
    <property type="component" value="Unassembled WGS sequence"/>
</dbReference>
<dbReference type="EC" id="1.1.1.100" evidence="14"/>
<feature type="binding site" evidence="13">
    <location>
        <begin position="13"/>
        <end position="16"/>
    </location>
    <ligand>
        <name>NADP(+)</name>
        <dbReference type="ChEBI" id="CHEBI:58349"/>
    </ligand>
</feature>
<evidence type="ECO:0000256" key="5">
    <source>
        <dbReference type="ARBA" id="ARBA00022832"/>
    </source>
</evidence>
<feature type="domain" description="Ketoreductase" evidence="15">
    <location>
        <begin position="7"/>
        <end position="187"/>
    </location>
</feature>
<feature type="binding site" evidence="13">
    <location>
        <position position="189"/>
    </location>
    <ligand>
        <name>NADP(+)</name>
        <dbReference type="ChEBI" id="CHEBI:58349"/>
    </ligand>
</feature>
<evidence type="ECO:0000256" key="10">
    <source>
        <dbReference type="ARBA" id="ARBA00023221"/>
    </source>
</evidence>
<dbReference type="SUPFAM" id="SSF51735">
    <property type="entry name" value="NAD(P)-binding Rossmann-fold domains"/>
    <property type="match status" value="1"/>
</dbReference>
<dbReference type="PRINTS" id="PR00081">
    <property type="entry name" value="GDHRDH"/>
</dbReference>
<protein>
    <recommendedName>
        <fullName evidence="14">3-oxoacyl-[acyl-carrier-protein] reductase</fullName>
        <ecNumber evidence="14">1.1.1.100</ecNumber>
    </recommendedName>
</protein>
<dbReference type="PRINTS" id="PR00080">
    <property type="entry name" value="SDRFAMILY"/>
</dbReference>
<dbReference type="InterPro" id="IPR036291">
    <property type="entry name" value="NAD(P)-bd_dom_sf"/>
</dbReference>
<dbReference type="AlphaFoldDB" id="A0A1M6L3U3"/>
<dbReference type="GO" id="GO:0004316">
    <property type="term" value="F:3-oxoacyl-[acyl-carrier-protein] reductase (NADPH) activity"/>
    <property type="evidence" value="ECO:0007669"/>
    <property type="project" value="UniProtKB-UniRule"/>
</dbReference>
<evidence type="ECO:0000256" key="2">
    <source>
        <dbReference type="ARBA" id="ARBA00005194"/>
    </source>
</evidence>
<dbReference type="InterPro" id="IPR050259">
    <property type="entry name" value="SDR"/>
</dbReference>
<feature type="binding site" evidence="13">
    <location>
        <position position="91"/>
    </location>
    <ligand>
        <name>NADP(+)</name>
        <dbReference type="ChEBI" id="CHEBI:58349"/>
    </ligand>
</feature>
<evidence type="ECO:0000313" key="17">
    <source>
        <dbReference type="Proteomes" id="UP000242497"/>
    </source>
</evidence>
<dbReference type="NCBIfam" id="NF005559">
    <property type="entry name" value="PRK07231.1"/>
    <property type="match status" value="1"/>
</dbReference>
<name>A0A1M6L3U3_9FIRM</name>
<feature type="binding site" evidence="13">
    <location>
        <begin position="156"/>
        <end position="160"/>
    </location>
    <ligand>
        <name>NADP(+)</name>
        <dbReference type="ChEBI" id="CHEBI:58349"/>
    </ligand>
</feature>
<sequence>MIDLKDRVALVTGGSRGIGKAIAIKLASFGANVAINYTSREEEALKTKEEIEKHGVKAFVIKCDVSNFEDAQNMIDEVINEFGKIDVLVNNAGITKDTLLMKMKEEDFDKVISVNLKGVFNCTKAVTRPMMKKKYGKIINMASVVGIIGNPGQANYCASKAGVIGFTKATARELASRNITINAIAPGFIETEMTKVLKDDVKEAYESSIPMRKFGKPEDIANLVAFLSSDMSSYITGQVINVDGGMVMQ</sequence>
<organism evidence="16 17">
    <name type="scientific">Tepidibacter formicigenes DSM 15518</name>
    <dbReference type="NCBI Taxonomy" id="1123349"/>
    <lineage>
        <taxon>Bacteria</taxon>
        <taxon>Bacillati</taxon>
        <taxon>Bacillota</taxon>
        <taxon>Clostridia</taxon>
        <taxon>Peptostreptococcales</taxon>
        <taxon>Peptostreptococcaceae</taxon>
        <taxon>Tepidibacter</taxon>
    </lineage>
</organism>
<evidence type="ECO:0000313" key="16">
    <source>
        <dbReference type="EMBL" id="SHJ65888.1"/>
    </source>
</evidence>
<dbReference type="EMBL" id="FRAE01000009">
    <property type="protein sequence ID" value="SHJ65888.1"/>
    <property type="molecule type" value="Genomic_DNA"/>
</dbReference>
<evidence type="ECO:0000256" key="3">
    <source>
        <dbReference type="ARBA" id="ARBA00006484"/>
    </source>
</evidence>
<keyword evidence="5 14" id="KW-0276">Fatty acid metabolism</keyword>
<comment type="function">
    <text evidence="1 14">Catalyzes the NADPH-dependent reduction of beta-ketoacyl-ACP substrates to beta-hydroxyacyl-ACP products, the first reductive step in the elongation cycle of fatty acid biosynthesis.</text>
</comment>
<keyword evidence="4 14" id="KW-0444">Lipid biosynthesis</keyword>
<feature type="active site" description="Proton acceptor" evidence="12">
    <location>
        <position position="156"/>
    </location>
</feature>
<dbReference type="SMART" id="SM00822">
    <property type="entry name" value="PKS_KR"/>
    <property type="match status" value="1"/>
</dbReference>
<proteinExistence type="inferred from homology"/>
<reference evidence="17" key="1">
    <citation type="submission" date="2016-11" db="EMBL/GenBank/DDBJ databases">
        <authorList>
            <person name="Varghese N."/>
            <person name="Submissions S."/>
        </authorList>
    </citation>
    <scope>NUCLEOTIDE SEQUENCE [LARGE SCALE GENOMIC DNA]</scope>
    <source>
        <strain evidence="17">DSM 15518</strain>
    </source>
</reference>
<evidence type="ECO:0000259" key="15">
    <source>
        <dbReference type="SMART" id="SM00822"/>
    </source>
</evidence>
<keyword evidence="7 14" id="KW-0560">Oxidoreductase</keyword>
<dbReference type="GO" id="GO:0006633">
    <property type="term" value="P:fatty acid biosynthetic process"/>
    <property type="evidence" value="ECO:0007669"/>
    <property type="project" value="UniProtKB-UniPathway"/>
</dbReference>
<evidence type="ECO:0000256" key="13">
    <source>
        <dbReference type="PIRSR" id="PIRSR611284-2"/>
    </source>
</evidence>
<dbReference type="CDD" id="cd05333">
    <property type="entry name" value="BKR_SDR_c"/>
    <property type="match status" value="1"/>
</dbReference>
<dbReference type="FunFam" id="3.40.50.720:FF:000037">
    <property type="entry name" value="3-oxoacyl-[acyl-carrier-protein] reductase FabG"/>
    <property type="match status" value="1"/>
</dbReference>
<evidence type="ECO:0000256" key="7">
    <source>
        <dbReference type="ARBA" id="ARBA00023002"/>
    </source>
</evidence>
<dbReference type="NCBIfam" id="NF004198">
    <property type="entry name" value="PRK05653.1-3"/>
    <property type="match status" value="1"/>
</dbReference>
<dbReference type="InterPro" id="IPR057326">
    <property type="entry name" value="KR_dom"/>
</dbReference>
<dbReference type="RefSeq" id="WP_072887065.1">
    <property type="nucleotide sequence ID" value="NZ_FRAE01000009.1"/>
</dbReference>
<dbReference type="UniPathway" id="UPA00094"/>
<keyword evidence="10" id="KW-0753">Steroid metabolism</keyword>
<keyword evidence="17" id="KW-1185">Reference proteome</keyword>
<dbReference type="Pfam" id="PF13561">
    <property type="entry name" value="adh_short_C2"/>
    <property type="match status" value="1"/>
</dbReference>
<keyword evidence="6 13" id="KW-0521">NADP</keyword>
<comment type="subunit">
    <text evidence="14">Homotetramer.</text>
</comment>
<dbReference type="PROSITE" id="PS00061">
    <property type="entry name" value="ADH_SHORT"/>
    <property type="match status" value="1"/>
</dbReference>
<dbReference type="PANTHER" id="PTHR42879:SF2">
    <property type="entry name" value="3-OXOACYL-[ACYL-CARRIER-PROTEIN] REDUCTASE FABG"/>
    <property type="match status" value="1"/>
</dbReference>
<dbReference type="Gene3D" id="3.40.50.720">
    <property type="entry name" value="NAD(P)-binding Rossmann-like Domain"/>
    <property type="match status" value="1"/>
</dbReference>
<dbReference type="InterPro" id="IPR011284">
    <property type="entry name" value="3oxo_ACP_reduc"/>
</dbReference>
<dbReference type="NCBIfam" id="NF009464">
    <property type="entry name" value="PRK12824.1"/>
    <property type="match status" value="1"/>
</dbReference>
<evidence type="ECO:0000256" key="11">
    <source>
        <dbReference type="ARBA" id="ARBA00048508"/>
    </source>
</evidence>
<evidence type="ECO:0000256" key="6">
    <source>
        <dbReference type="ARBA" id="ARBA00022857"/>
    </source>
</evidence>
<keyword evidence="9 14" id="KW-0275">Fatty acid biosynthesis</keyword>
<comment type="similarity">
    <text evidence="3 14">Belongs to the short-chain dehydrogenases/reductases (SDR) family.</text>
</comment>
<evidence type="ECO:0000256" key="9">
    <source>
        <dbReference type="ARBA" id="ARBA00023160"/>
    </source>
</evidence>
<keyword evidence="8 14" id="KW-0443">Lipid metabolism</keyword>
<accession>A0A1M6L3U3</accession>
<dbReference type="NCBIfam" id="NF009466">
    <property type="entry name" value="PRK12826.1-2"/>
    <property type="match status" value="1"/>
</dbReference>
<dbReference type="InterPro" id="IPR020904">
    <property type="entry name" value="Sc_DH/Rdtase_CS"/>
</dbReference>
<evidence type="ECO:0000256" key="1">
    <source>
        <dbReference type="ARBA" id="ARBA00002607"/>
    </source>
</evidence>
<dbReference type="PANTHER" id="PTHR42879">
    <property type="entry name" value="3-OXOACYL-(ACYL-CARRIER-PROTEIN) REDUCTASE"/>
    <property type="match status" value="1"/>
</dbReference>
<dbReference type="GO" id="GO:0008202">
    <property type="term" value="P:steroid metabolic process"/>
    <property type="evidence" value="ECO:0007669"/>
    <property type="project" value="UniProtKB-KW"/>
</dbReference>
<dbReference type="NCBIfam" id="TIGR01830">
    <property type="entry name" value="3oxo_ACP_reduc"/>
    <property type="match status" value="1"/>
</dbReference>
<evidence type="ECO:0000256" key="8">
    <source>
        <dbReference type="ARBA" id="ARBA00023098"/>
    </source>
</evidence>
<dbReference type="InterPro" id="IPR002347">
    <property type="entry name" value="SDR_fam"/>
</dbReference>
<evidence type="ECO:0000256" key="14">
    <source>
        <dbReference type="RuleBase" id="RU366074"/>
    </source>
</evidence>
<evidence type="ECO:0000256" key="12">
    <source>
        <dbReference type="PIRSR" id="PIRSR611284-1"/>
    </source>
</evidence>
<comment type="catalytic activity">
    <reaction evidence="11 14">
        <text>a (3R)-hydroxyacyl-[ACP] + NADP(+) = a 3-oxoacyl-[ACP] + NADPH + H(+)</text>
        <dbReference type="Rhea" id="RHEA:17397"/>
        <dbReference type="Rhea" id="RHEA-COMP:9916"/>
        <dbReference type="Rhea" id="RHEA-COMP:9945"/>
        <dbReference type="ChEBI" id="CHEBI:15378"/>
        <dbReference type="ChEBI" id="CHEBI:57783"/>
        <dbReference type="ChEBI" id="CHEBI:58349"/>
        <dbReference type="ChEBI" id="CHEBI:78776"/>
        <dbReference type="ChEBI" id="CHEBI:78827"/>
        <dbReference type="EC" id="1.1.1.100"/>
    </reaction>
</comment>
<dbReference type="STRING" id="1123349.SAMN02744037_00549"/>
<gene>
    <name evidence="16" type="ORF">SAMN02744037_00549</name>
</gene>
<dbReference type="GO" id="GO:0051287">
    <property type="term" value="F:NAD binding"/>
    <property type="evidence" value="ECO:0007669"/>
    <property type="project" value="UniProtKB-UniRule"/>
</dbReference>